<dbReference type="EMBL" id="CP014334">
    <property type="protein sequence ID" value="AMW32754.1"/>
    <property type="molecule type" value="Genomic_DNA"/>
</dbReference>
<evidence type="ECO:0000313" key="1">
    <source>
        <dbReference type="EMBL" id="AMW32754.1"/>
    </source>
</evidence>
<keyword evidence="2" id="KW-1185">Reference proteome</keyword>
<dbReference type="RefSeq" id="WP_033191788.1">
    <property type="nucleotide sequence ID" value="NZ_CP014334.2"/>
</dbReference>
<gene>
    <name evidence="1" type="ORF">NA23_05335</name>
</gene>
<organism evidence="1 2">
    <name type="scientific">Fervidobacterium islandicum</name>
    <dbReference type="NCBI Taxonomy" id="2423"/>
    <lineage>
        <taxon>Bacteria</taxon>
        <taxon>Thermotogati</taxon>
        <taxon>Thermotogota</taxon>
        <taxon>Thermotogae</taxon>
        <taxon>Thermotogales</taxon>
        <taxon>Fervidobacteriaceae</taxon>
        <taxon>Fervidobacterium</taxon>
    </lineage>
</organism>
<dbReference type="Proteomes" id="UP000093740">
    <property type="component" value="Chromosome"/>
</dbReference>
<protein>
    <submittedName>
        <fullName evidence="1">Uncharacterized protein</fullName>
    </submittedName>
</protein>
<proteinExistence type="predicted"/>
<evidence type="ECO:0000313" key="2">
    <source>
        <dbReference type="Proteomes" id="UP000093740"/>
    </source>
</evidence>
<dbReference type="KEGG" id="fia:NA23_05335"/>
<sequence>MGDCIYCGRPAGLLRKFHPECKERYENTWNTMIYKAKSSALGLSQMDNLENELRNLAKQGYVPEHKIREAIVSGWEEAVQHFLEDGQLDKQEEEKLLKFIQYFGLSQYELDKNGMYTRLVQAAVLRDVLEGKVPQRLTVAGTLPFNFQKNESLVWVFKSVKYYEQRTRREYVGASQGVSIRIARGVYYRVGGFKGYPIEKVEKVHVDTGMLAITTKHIYFHGSVKSFRIPYSKIVSFTPYSDGFGINKDAASAKPQIFETGDGWFVYNLVVNLARGDFN</sequence>
<dbReference type="AlphaFoldDB" id="A0AAI8CKT0"/>
<accession>A0AAI8CKT0</accession>
<reference evidence="1 2" key="1">
    <citation type="journal article" date="2015" name="Stand. Genomic Sci.">
        <title>Genome sequence of a native-feather degrading extremely thermophilic Eubacterium, Fervidobacterium islandicum AW-1.</title>
        <authorList>
            <person name="Lee Y.J."/>
            <person name="Jeong H."/>
            <person name="Park G.S."/>
            <person name="Kwak Y."/>
            <person name="Lee S.J."/>
            <person name="Lee S.J."/>
            <person name="Park M.K."/>
            <person name="Kim J.Y."/>
            <person name="Kang H.K."/>
            <person name="Shin J.H."/>
            <person name="Lee D.W."/>
        </authorList>
    </citation>
    <scope>NUCLEOTIDE SEQUENCE [LARGE SCALE GENOMIC DNA]</scope>
    <source>
        <strain evidence="1 2">AW-1</strain>
    </source>
</reference>
<name>A0AAI8CKT0_FERIS</name>